<protein>
    <submittedName>
        <fullName evidence="2">Uncharacterized membrane protein YhaH (DUF805 family)</fullName>
    </submittedName>
</protein>
<feature type="transmembrane region" description="Helical" evidence="1">
    <location>
        <begin position="155"/>
        <end position="173"/>
    </location>
</feature>
<feature type="transmembrane region" description="Helical" evidence="1">
    <location>
        <begin position="52"/>
        <end position="72"/>
    </location>
</feature>
<gene>
    <name evidence="2" type="ORF">BC739_003885</name>
</gene>
<name>A0ABR6BJC3_9PSEU</name>
<evidence type="ECO:0000313" key="2">
    <source>
        <dbReference type="EMBL" id="MBA8926679.1"/>
    </source>
</evidence>
<reference evidence="2 3" key="1">
    <citation type="submission" date="2020-08" db="EMBL/GenBank/DDBJ databases">
        <title>Genomic Encyclopedia of Archaeal and Bacterial Type Strains, Phase II (KMG-II): from individual species to whole genera.</title>
        <authorList>
            <person name="Goeker M."/>
        </authorList>
    </citation>
    <scope>NUCLEOTIDE SEQUENCE [LARGE SCALE GENOMIC DNA]</scope>
    <source>
        <strain evidence="2 3">DSM 43850</strain>
    </source>
</reference>
<feature type="transmembrane region" description="Helical" evidence="1">
    <location>
        <begin position="258"/>
        <end position="278"/>
    </location>
</feature>
<organism evidence="2 3">
    <name type="scientific">Kutzneria viridogrisea</name>
    <dbReference type="NCBI Taxonomy" id="47990"/>
    <lineage>
        <taxon>Bacteria</taxon>
        <taxon>Bacillati</taxon>
        <taxon>Actinomycetota</taxon>
        <taxon>Actinomycetes</taxon>
        <taxon>Pseudonocardiales</taxon>
        <taxon>Pseudonocardiaceae</taxon>
        <taxon>Kutzneria</taxon>
    </lineage>
</organism>
<keyword evidence="3" id="KW-1185">Reference proteome</keyword>
<feature type="transmembrane region" description="Helical" evidence="1">
    <location>
        <begin position="119"/>
        <end position="143"/>
    </location>
</feature>
<dbReference type="RefSeq" id="WP_025355963.1">
    <property type="nucleotide sequence ID" value="NZ_BAAABQ010000039.1"/>
</dbReference>
<keyword evidence="1" id="KW-0812">Transmembrane</keyword>
<feature type="transmembrane region" description="Helical" evidence="1">
    <location>
        <begin position="224"/>
        <end position="246"/>
    </location>
</feature>
<proteinExistence type="predicted"/>
<feature type="transmembrane region" description="Helical" evidence="1">
    <location>
        <begin position="79"/>
        <end position="99"/>
    </location>
</feature>
<feature type="transmembrane region" description="Helical" evidence="1">
    <location>
        <begin position="17"/>
        <end position="37"/>
    </location>
</feature>
<evidence type="ECO:0000256" key="1">
    <source>
        <dbReference type="SAM" id="Phobius"/>
    </source>
</evidence>
<dbReference type="Proteomes" id="UP000517916">
    <property type="component" value="Unassembled WGS sequence"/>
</dbReference>
<feature type="transmembrane region" description="Helical" evidence="1">
    <location>
        <begin position="290"/>
        <end position="310"/>
    </location>
</feature>
<keyword evidence="1" id="KW-1133">Transmembrane helix</keyword>
<evidence type="ECO:0000313" key="3">
    <source>
        <dbReference type="Proteomes" id="UP000517916"/>
    </source>
</evidence>
<dbReference type="EMBL" id="JACJID010000003">
    <property type="protein sequence ID" value="MBA8926679.1"/>
    <property type="molecule type" value="Genomic_DNA"/>
</dbReference>
<keyword evidence="1" id="KW-0472">Membrane</keyword>
<sequence>MTVLGVARRAVGWHRPLVVFAGLMVLCAVVSAVGMGLDDRVLENESIWLKPFKFGISLGVYSLTLAWMTSLVQKGKRLIWWLGTIIAALGAAEMAGILLQVARGTASHFNNRTAFDATLFGVMGGLVVALWLANLVVAVVLLVQRFADGPTRWALRLGMVTALVGMAVAFLMTQPTPEQRAALAGHQHVDMIGAHSVGLPDGGPGLPITNWSTVGGDLRVPHFLGIHALNALPLVVLLLGLLARRFPRLRPEPVRTRLTVIAAGGYAGLFGLTLWQALRGQSLIHPDGQTLTALAALIGAVLLATVPVLYRTKTAGTLPTAPATP</sequence>
<comment type="caution">
    <text evidence="2">The sequence shown here is derived from an EMBL/GenBank/DDBJ whole genome shotgun (WGS) entry which is preliminary data.</text>
</comment>
<accession>A0ABR6BJC3</accession>